<keyword evidence="2" id="KW-1185">Reference proteome</keyword>
<name>A0AA40HQZ5_CNENI</name>
<comment type="caution">
    <text evidence="1">The sequence shown here is derived from an EMBL/GenBank/DDBJ whole genome shotgun (WGS) entry which is preliminary data.</text>
</comment>
<accession>A0AA40HQZ5</accession>
<evidence type="ECO:0000313" key="1">
    <source>
        <dbReference type="EMBL" id="KAK1335217.1"/>
    </source>
</evidence>
<sequence>MEQIRRPGSEMDFLKNDIRIRIPTNIRKKHEVDSTILKENSPNLFCRKECHLIDEVHFDKSHRKLFPAFYQALALLSYCKC</sequence>
<dbReference type="AlphaFoldDB" id="A0AA40HQZ5"/>
<protein>
    <submittedName>
        <fullName evidence="1">Uncharacterized protein</fullName>
    </submittedName>
</protein>
<gene>
    <name evidence="1" type="ORF">QTO34_004801</name>
</gene>
<evidence type="ECO:0000313" key="2">
    <source>
        <dbReference type="Proteomes" id="UP001177744"/>
    </source>
</evidence>
<reference evidence="1" key="1">
    <citation type="submission" date="2023-06" db="EMBL/GenBank/DDBJ databases">
        <title>Reference genome for the Northern bat (Eptesicus nilssonii), a most northern bat species.</title>
        <authorList>
            <person name="Laine V.N."/>
            <person name="Pulliainen A.T."/>
            <person name="Lilley T.M."/>
        </authorList>
    </citation>
    <scope>NUCLEOTIDE SEQUENCE</scope>
    <source>
        <strain evidence="1">BLF_Eptnil</strain>
        <tissue evidence="1">Kidney</tissue>
    </source>
</reference>
<dbReference type="EMBL" id="JAULJE010000014">
    <property type="protein sequence ID" value="KAK1335217.1"/>
    <property type="molecule type" value="Genomic_DNA"/>
</dbReference>
<organism evidence="1 2">
    <name type="scientific">Cnephaeus nilssonii</name>
    <name type="common">Northern bat</name>
    <name type="synonym">Eptesicus nilssonii</name>
    <dbReference type="NCBI Taxonomy" id="3371016"/>
    <lineage>
        <taxon>Eukaryota</taxon>
        <taxon>Metazoa</taxon>
        <taxon>Chordata</taxon>
        <taxon>Craniata</taxon>
        <taxon>Vertebrata</taxon>
        <taxon>Euteleostomi</taxon>
        <taxon>Mammalia</taxon>
        <taxon>Eutheria</taxon>
        <taxon>Laurasiatheria</taxon>
        <taxon>Chiroptera</taxon>
        <taxon>Yangochiroptera</taxon>
        <taxon>Vespertilionidae</taxon>
        <taxon>Cnephaeus</taxon>
    </lineage>
</organism>
<dbReference type="Proteomes" id="UP001177744">
    <property type="component" value="Unassembled WGS sequence"/>
</dbReference>
<proteinExistence type="predicted"/>